<reference evidence="1 2" key="1">
    <citation type="submission" date="2017-04" db="EMBL/GenBank/DDBJ databases">
        <authorList>
            <person name="Afonso C.L."/>
            <person name="Miller P.J."/>
            <person name="Scott M.A."/>
            <person name="Spackman E."/>
            <person name="Goraichik I."/>
            <person name="Dimitrov K.M."/>
            <person name="Suarez D.L."/>
            <person name="Swayne D.E."/>
        </authorList>
    </citation>
    <scope>NUCLEOTIDE SEQUENCE [LARGE SCALE GENOMIC DNA]</scope>
    <source>
        <strain evidence="1 2">DSM 3385</strain>
    </source>
</reference>
<evidence type="ECO:0000313" key="1">
    <source>
        <dbReference type="EMBL" id="SMC59451.1"/>
    </source>
</evidence>
<name>A0A1W2AG64_9BACT</name>
<protein>
    <submittedName>
        <fullName evidence="1">Uncharacterized protein</fullName>
    </submittedName>
</protein>
<evidence type="ECO:0000313" key="2">
    <source>
        <dbReference type="Proteomes" id="UP000192418"/>
    </source>
</evidence>
<sequence length="92" mass="10179">MDAEIFNSWFPLCCLLKGGTFLKIAHNSGMKEPGCLIVSTFGLHFKAGIFKCTDGVRLLLLMLWTKAFANEKSLDNVNNESLTPPRNANTES</sequence>
<gene>
    <name evidence="1" type="ORF">SAMN02746065_10540</name>
</gene>
<organism evidence="1 2">
    <name type="scientific">Desulfocicer vacuolatum DSM 3385</name>
    <dbReference type="NCBI Taxonomy" id="1121400"/>
    <lineage>
        <taxon>Bacteria</taxon>
        <taxon>Pseudomonadati</taxon>
        <taxon>Thermodesulfobacteriota</taxon>
        <taxon>Desulfobacteria</taxon>
        <taxon>Desulfobacterales</taxon>
        <taxon>Desulfobacteraceae</taxon>
        <taxon>Desulfocicer</taxon>
    </lineage>
</organism>
<dbReference type="STRING" id="1121400.SAMN02746065_10540"/>
<dbReference type="Proteomes" id="UP000192418">
    <property type="component" value="Unassembled WGS sequence"/>
</dbReference>
<proteinExistence type="predicted"/>
<keyword evidence="2" id="KW-1185">Reference proteome</keyword>
<dbReference type="AlphaFoldDB" id="A0A1W2AG64"/>
<dbReference type="EMBL" id="FWXY01000005">
    <property type="protein sequence ID" value="SMC59451.1"/>
    <property type="molecule type" value="Genomic_DNA"/>
</dbReference>
<accession>A0A1W2AG64</accession>